<comment type="caution">
    <text evidence="2">The sequence shown here is derived from an EMBL/GenBank/DDBJ whole genome shotgun (WGS) entry which is preliminary data.</text>
</comment>
<feature type="transmembrane region" description="Helical" evidence="1">
    <location>
        <begin position="214"/>
        <end position="233"/>
    </location>
</feature>
<keyword evidence="3" id="KW-1185">Reference proteome</keyword>
<dbReference type="AlphaFoldDB" id="A0A9N9U9S2"/>
<keyword evidence="1" id="KW-0812">Transmembrane</keyword>
<dbReference type="Proteomes" id="UP000754883">
    <property type="component" value="Unassembled WGS sequence"/>
</dbReference>
<evidence type="ECO:0000313" key="3">
    <source>
        <dbReference type="Proteomes" id="UP000754883"/>
    </source>
</evidence>
<name>A0A9N9U9S2_9HYPO</name>
<dbReference type="OrthoDB" id="5147353at2759"/>
<evidence type="ECO:0000313" key="2">
    <source>
        <dbReference type="EMBL" id="CAG9985075.1"/>
    </source>
</evidence>
<evidence type="ECO:0000256" key="1">
    <source>
        <dbReference type="SAM" id="Phobius"/>
    </source>
</evidence>
<feature type="transmembrane region" description="Helical" evidence="1">
    <location>
        <begin position="93"/>
        <end position="110"/>
    </location>
</feature>
<sequence length="235" mass="26772">MTGQDGPVLAVLLCTAVHAIGKIINHEMYRNWNKQSIWNDPNWQNFTATFNERTASLFTHTFSPWTIANNTLTLDNEGGAPKSYYWNTLPRELLVFTFLAGLMYLWDIYLENILPTRPRAVGADTKPEKAVDPNEPKEETLGRFSWRNTLLKWLMDAILGTMWKTVVSLVIKGEGLTIDSLIETSIIGATGFIHFGYIVSFILFIAIPAPERPLFRTFAASYCVLLCLKWQWFSS</sequence>
<organism evidence="2 3">
    <name type="scientific">Clonostachys byssicola</name>
    <dbReference type="NCBI Taxonomy" id="160290"/>
    <lineage>
        <taxon>Eukaryota</taxon>
        <taxon>Fungi</taxon>
        <taxon>Dikarya</taxon>
        <taxon>Ascomycota</taxon>
        <taxon>Pezizomycotina</taxon>
        <taxon>Sordariomycetes</taxon>
        <taxon>Hypocreomycetidae</taxon>
        <taxon>Hypocreales</taxon>
        <taxon>Bionectriaceae</taxon>
        <taxon>Clonostachys</taxon>
    </lineage>
</organism>
<reference evidence="2 3" key="2">
    <citation type="submission" date="2021-10" db="EMBL/GenBank/DDBJ databases">
        <authorList>
            <person name="Piombo E."/>
        </authorList>
    </citation>
    <scope>NUCLEOTIDE SEQUENCE [LARGE SCALE GENOMIC DNA]</scope>
</reference>
<reference evidence="3" key="1">
    <citation type="submission" date="2019-06" db="EMBL/GenBank/DDBJ databases">
        <authorList>
            <person name="Broberg M."/>
        </authorList>
    </citation>
    <scope>NUCLEOTIDE SEQUENCE [LARGE SCALE GENOMIC DNA]</scope>
</reference>
<accession>A0A9N9U9S2</accession>
<keyword evidence="1" id="KW-1133">Transmembrane helix</keyword>
<proteinExistence type="predicted"/>
<feature type="transmembrane region" description="Helical" evidence="1">
    <location>
        <begin position="186"/>
        <end position="207"/>
    </location>
</feature>
<dbReference type="EMBL" id="CABFNO020001394">
    <property type="protein sequence ID" value="CAG9985075.1"/>
    <property type="molecule type" value="Genomic_DNA"/>
</dbReference>
<gene>
    <name evidence="2" type="ORF">CBYS24578_00006752</name>
</gene>
<keyword evidence="1" id="KW-0472">Membrane</keyword>
<protein>
    <submittedName>
        <fullName evidence="2">Uncharacterized protein</fullName>
    </submittedName>
</protein>